<dbReference type="Proteomes" id="UP000054844">
    <property type="component" value="Unassembled WGS sequence"/>
</dbReference>
<protein>
    <submittedName>
        <fullName evidence="1">Uncharacterized protein</fullName>
    </submittedName>
</protein>
<evidence type="ECO:0000313" key="1">
    <source>
        <dbReference type="EMBL" id="ONH81392.1"/>
    </source>
</evidence>
<dbReference type="AlphaFoldDB" id="A0A1S8CZA3"/>
<keyword evidence="2" id="KW-1185">Reference proteome</keyword>
<dbReference type="EMBL" id="LLWF02000126">
    <property type="protein sequence ID" value="ONH81392.1"/>
    <property type="molecule type" value="Genomic_DNA"/>
</dbReference>
<comment type="caution">
    <text evidence="1">The sequence shown here is derived from an EMBL/GenBank/DDBJ whole genome shotgun (WGS) entry which is preliminary data.</text>
</comment>
<name>A0A1S8CZA3_9PROT</name>
<reference evidence="1" key="1">
    <citation type="submission" date="2016-12" db="EMBL/GenBank/DDBJ databases">
        <title>Draft genome sequence of Roseomonas mucosa strain AU37, isolated from a peripheral intravenous catheter.</title>
        <authorList>
            <person name="Choudhury M.A."/>
            <person name="Sidjabat H.E."/>
            <person name="Wailan A.M."/>
            <person name="Zhang L."/>
            <person name="Marsh N.M."/>
            <person name="Rickard C.M."/>
            <person name="Davies M."/>
            <person name="Mcmillan D.J."/>
        </authorList>
    </citation>
    <scope>NUCLEOTIDE SEQUENCE [LARGE SCALE GENOMIC DNA]</scope>
    <source>
        <strain evidence="1">AU37</strain>
    </source>
</reference>
<dbReference type="RefSeq" id="WP_058389766.1">
    <property type="nucleotide sequence ID" value="NZ_LLWF02000126.1"/>
</dbReference>
<evidence type="ECO:0000313" key="2">
    <source>
        <dbReference type="Proteomes" id="UP000054844"/>
    </source>
</evidence>
<gene>
    <name evidence="1" type="ORF">APZ41_020130</name>
</gene>
<proteinExistence type="predicted"/>
<organism evidence="1 2">
    <name type="scientific">Roseomonas mucosa</name>
    <dbReference type="NCBI Taxonomy" id="207340"/>
    <lineage>
        <taxon>Bacteria</taxon>
        <taxon>Pseudomonadati</taxon>
        <taxon>Pseudomonadota</taxon>
        <taxon>Alphaproteobacteria</taxon>
        <taxon>Acetobacterales</taxon>
        <taxon>Roseomonadaceae</taxon>
        <taxon>Roseomonas</taxon>
    </lineage>
</organism>
<dbReference type="OrthoDB" id="75008at433"/>
<sequence length="453" mass="51178">MRALFEQLDKLVDFPDVRRGKVKERDGTTVVGIFDPTQLKEEFETDAFTSWDRIPGLKALAIASYIRAGTKPSISSHMTRLTMAALYRQLAGIMLDAGLDDRTPSTLTYFDCEDIISFVAAKEHQRPGQLLMPLREMVAEIYRDPELNRLRNPHLFVRKDPFPGQDGRRTREILPEPLFGEIYARAADDCARIMRDVRSFRARLAKPGRGFPTDERNIVTAEECAVWVHRRFGDRLPQMKLIRRLHPALFTAVMRVGGWKEVVALVHPTVRQLMPFMGLLGCQTLFNKAVMTELGFKDIEHRDVAGTLRLVMTPLKERAGRLQLRSFQIDDSPDNPDVIVRFLREYTSGLAELVDPRFHDRVFLFWSLANRALADDAPAAAAFFGPATGSGSEDSRFSYAWKAWCEDHGLGDIPFSALRVTGLNLAHRAFGGDVRAIEALASHSGVDVFVNRH</sequence>
<accession>A0A1S8CZA3</accession>